<keyword evidence="3" id="KW-1185">Reference proteome</keyword>
<proteinExistence type="predicted"/>
<dbReference type="RefSeq" id="WP_266261896.1">
    <property type="nucleotide sequence ID" value="NZ_JAMXWF010000062.1"/>
</dbReference>
<name>A0AAP5ESS7_9BURK</name>
<protein>
    <submittedName>
        <fullName evidence="2">Uncharacterized protein</fullName>
    </submittedName>
</protein>
<dbReference type="Proteomes" id="UP001209412">
    <property type="component" value="Unassembled WGS sequence"/>
</dbReference>
<dbReference type="EMBL" id="JAMXWF010000062">
    <property type="protein sequence ID" value="MDQ6413573.1"/>
    <property type="molecule type" value="Genomic_DNA"/>
</dbReference>
<dbReference type="AlphaFoldDB" id="A0AAP5ESS7"/>
<reference evidence="2" key="1">
    <citation type="submission" date="2022-06" db="EMBL/GenBank/DDBJ databases">
        <title>PHB producers.</title>
        <authorList>
            <person name="Besaury L."/>
        </authorList>
    </citation>
    <scope>NUCLEOTIDE SEQUENCE</scope>
    <source>
        <strain evidence="2 3">SEWS6</strain>
    </source>
</reference>
<evidence type="ECO:0000313" key="4">
    <source>
        <dbReference type="Proteomes" id="UP001242288"/>
    </source>
</evidence>
<accession>A0AAP5ESS7</accession>
<dbReference type="Proteomes" id="UP001242288">
    <property type="component" value="Unassembled WGS sequence"/>
</dbReference>
<organism evidence="2 4">
    <name type="scientific">Paraburkholderia madseniana</name>
    <dbReference type="NCBI Taxonomy" id="2599607"/>
    <lineage>
        <taxon>Bacteria</taxon>
        <taxon>Pseudomonadati</taxon>
        <taxon>Pseudomonadota</taxon>
        <taxon>Betaproteobacteria</taxon>
        <taxon>Burkholderiales</taxon>
        <taxon>Burkholderiaceae</taxon>
        <taxon>Paraburkholderia</taxon>
    </lineage>
</organism>
<evidence type="ECO:0000313" key="3">
    <source>
        <dbReference type="Proteomes" id="UP001209412"/>
    </source>
</evidence>
<gene>
    <name evidence="2" type="ORF">NIE36_41345</name>
    <name evidence="1" type="ORF">OSB80_41455</name>
</gene>
<comment type="caution">
    <text evidence="2">The sequence shown here is derived from an EMBL/GenBank/DDBJ whole genome shotgun (WGS) entry which is preliminary data.</text>
</comment>
<evidence type="ECO:0000313" key="1">
    <source>
        <dbReference type="EMBL" id="MCX4151763.1"/>
    </source>
</evidence>
<dbReference type="EMBL" id="JAPKHW010000062">
    <property type="protein sequence ID" value="MCX4151763.1"/>
    <property type="molecule type" value="Genomic_DNA"/>
</dbReference>
<evidence type="ECO:0000313" key="2">
    <source>
        <dbReference type="EMBL" id="MDQ6413573.1"/>
    </source>
</evidence>
<sequence>MSAVIDRVKVELNKFKHSLPVAPPNNTTTCTVNGKPNVFIVPTKAELTLKVASTNNIAGSIGVKIPAGKIVTVDPTFSGSYQTVGTHAFTLNLDLQHDPSVSELQTDIDTTSKQIAVYAKAQKALAKTDPATAAKFGSYVAAKSAHLHGDYAALAGMLPQQASAVAEPPDTPASFVDATKRPPVPNPPDDLADYPLASTLWTVREQLLYVDHMLTPCVKPNQLEVDIDFEVQAKMKADVGLDILIVSIDASNEKTNDTLQHLKVTFDMTGSSQLLLLNTN</sequence>